<dbReference type="InterPro" id="IPR010131">
    <property type="entry name" value="MdtP/NodT-like"/>
</dbReference>
<feature type="coiled-coil region" evidence="10">
    <location>
        <begin position="197"/>
        <end position="224"/>
    </location>
</feature>
<protein>
    <submittedName>
        <fullName evidence="11">Efflux transporter outer membrane subunit</fullName>
    </submittedName>
</protein>
<evidence type="ECO:0000256" key="10">
    <source>
        <dbReference type="SAM" id="Coils"/>
    </source>
</evidence>
<dbReference type="Pfam" id="PF02321">
    <property type="entry name" value="OEP"/>
    <property type="match status" value="2"/>
</dbReference>
<dbReference type="InterPro" id="IPR003423">
    <property type="entry name" value="OMP_efflux"/>
</dbReference>
<accession>A0ABW7FYG3</accession>
<gene>
    <name evidence="11" type="ORF">ACG0Z6_14070</name>
</gene>
<dbReference type="NCBIfam" id="TIGR01845">
    <property type="entry name" value="outer_NodT"/>
    <property type="match status" value="1"/>
</dbReference>
<keyword evidence="12" id="KW-1185">Reference proteome</keyword>
<evidence type="ECO:0000256" key="7">
    <source>
        <dbReference type="ARBA" id="ARBA00023139"/>
    </source>
</evidence>
<keyword evidence="6 9" id="KW-0472">Membrane</keyword>
<keyword evidence="3 9" id="KW-1134">Transmembrane beta strand</keyword>
<evidence type="ECO:0000256" key="1">
    <source>
        <dbReference type="ARBA" id="ARBA00004370"/>
    </source>
</evidence>
<dbReference type="SUPFAM" id="SSF56954">
    <property type="entry name" value="Outer membrane efflux proteins (OEP)"/>
    <property type="match status" value="1"/>
</dbReference>
<keyword evidence="5" id="KW-0732">Signal</keyword>
<dbReference type="Proteomes" id="UP001606099">
    <property type="component" value="Unassembled WGS sequence"/>
</dbReference>
<dbReference type="PANTHER" id="PTHR30203:SF20">
    <property type="entry name" value="MULTIDRUG RESISTANCE OUTER MEMBRANE PROTEIN MDTP-RELATED"/>
    <property type="match status" value="1"/>
</dbReference>
<evidence type="ECO:0000256" key="9">
    <source>
        <dbReference type="RuleBase" id="RU362097"/>
    </source>
</evidence>
<keyword evidence="8 9" id="KW-0449">Lipoprotein</keyword>
<evidence type="ECO:0000313" key="12">
    <source>
        <dbReference type="Proteomes" id="UP001606099"/>
    </source>
</evidence>
<name>A0ABW7FYG3_9BURK</name>
<dbReference type="RefSeq" id="WP_394462454.1">
    <property type="nucleotide sequence ID" value="NZ_JBIGHZ010000005.1"/>
</dbReference>
<evidence type="ECO:0000313" key="11">
    <source>
        <dbReference type="EMBL" id="MFG6449352.1"/>
    </source>
</evidence>
<keyword evidence="7 9" id="KW-0564">Palmitate</keyword>
<reference evidence="11 12" key="1">
    <citation type="submission" date="2024-08" db="EMBL/GenBank/DDBJ databases">
        <authorList>
            <person name="Lu H."/>
        </authorList>
    </citation>
    <scope>NUCLEOTIDE SEQUENCE [LARGE SCALE GENOMIC DNA]</scope>
    <source>
        <strain evidence="11 12">BYS180W</strain>
    </source>
</reference>
<evidence type="ECO:0000256" key="2">
    <source>
        <dbReference type="ARBA" id="ARBA00007613"/>
    </source>
</evidence>
<dbReference type="PANTHER" id="PTHR30203">
    <property type="entry name" value="OUTER MEMBRANE CATION EFFLUX PROTEIN"/>
    <property type="match status" value="1"/>
</dbReference>
<organism evidence="11 12">
    <name type="scientific">Roseateles rivi</name>
    <dbReference type="NCBI Taxonomy" id="3299028"/>
    <lineage>
        <taxon>Bacteria</taxon>
        <taxon>Pseudomonadati</taxon>
        <taxon>Pseudomonadota</taxon>
        <taxon>Betaproteobacteria</taxon>
        <taxon>Burkholderiales</taxon>
        <taxon>Sphaerotilaceae</taxon>
        <taxon>Roseateles</taxon>
    </lineage>
</organism>
<evidence type="ECO:0000256" key="8">
    <source>
        <dbReference type="ARBA" id="ARBA00023288"/>
    </source>
</evidence>
<proteinExistence type="inferred from homology"/>
<dbReference type="EMBL" id="JBIGHZ010000005">
    <property type="protein sequence ID" value="MFG6449352.1"/>
    <property type="molecule type" value="Genomic_DNA"/>
</dbReference>
<evidence type="ECO:0000256" key="3">
    <source>
        <dbReference type="ARBA" id="ARBA00022452"/>
    </source>
</evidence>
<evidence type="ECO:0000256" key="5">
    <source>
        <dbReference type="ARBA" id="ARBA00022729"/>
    </source>
</evidence>
<evidence type="ECO:0000256" key="6">
    <source>
        <dbReference type="ARBA" id="ARBA00023136"/>
    </source>
</evidence>
<comment type="subcellular location">
    <subcellularLocation>
        <location evidence="9">Cell membrane</location>
        <topology evidence="9">Lipid-anchor</topology>
    </subcellularLocation>
    <subcellularLocation>
        <location evidence="1">Membrane</location>
    </subcellularLocation>
</comment>
<sequence>MTPALPHPTPPHARTWPLLLAVLGLALTACAPMPHVAPRAALLAPEQVGLAAQQSPAEAFASAEAKAWWTRYQDPQLNALMQRALAQSPSLAQARARVQRAAALVEGARASELPLIGAGVDVTRQRYPEHGLYPPPLAGSLRTTATVQAGVSYDWDFFGRHAAELEAALGQARAVQAESEAAALMLSAQLARSYLALAKALAHKELLNQQLQQREQTLALVRQRVAAGLDTGLEARSAEAPLPELRRQVWALDEQATLLRQQLASLSAQSPQALATLAPQLPAALDLPAAAGQDALGLDLLGRRPDVVAARWRVEASTQQLAVARAQFYPNLSLTAFAGFSAIGLDQVLKAGSLQYGLGPSLRLPLFDTGRLRAQFKGSAAELDASVAAYNAAVLEAVREASGQLASLQSLQRQHSEQQALLNNARATRALAAQRFDAGLGSKLAVLSAQGSVLQQERQSLELRGQTLEAQVGLIRALGGHW</sequence>
<dbReference type="Gene3D" id="1.20.1600.10">
    <property type="entry name" value="Outer membrane efflux proteins (OEP)"/>
    <property type="match status" value="1"/>
</dbReference>
<keyword evidence="4 9" id="KW-0812">Transmembrane</keyword>
<dbReference type="Gene3D" id="2.20.200.10">
    <property type="entry name" value="Outer membrane efflux proteins (OEP)"/>
    <property type="match status" value="1"/>
</dbReference>
<evidence type="ECO:0000256" key="4">
    <source>
        <dbReference type="ARBA" id="ARBA00022692"/>
    </source>
</evidence>
<comment type="caution">
    <text evidence="11">The sequence shown here is derived from an EMBL/GenBank/DDBJ whole genome shotgun (WGS) entry which is preliminary data.</text>
</comment>
<comment type="similarity">
    <text evidence="2 9">Belongs to the outer membrane factor (OMF) (TC 1.B.17) family.</text>
</comment>
<keyword evidence="10" id="KW-0175">Coiled coil</keyword>